<reference evidence="1" key="1">
    <citation type="journal article" date="2014" name="Int. J. Syst. Evol. Microbiol.">
        <title>Complete genome sequence of Corynebacterium casei LMG S-19264T (=DSM 44701T), isolated from a smear-ripened cheese.</title>
        <authorList>
            <consortium name="US DOE Joint Genome Institute (JGI-PGF)"/>
            <person name="Walter F."/>
            <person name="Albersmeier A."/>
            <person name="Kalinowski J."/>
            <person name="Ruckert C."/>
        </authorList>
    </citation>
    <scope>NUCLEOTIDE SEQUENCE</scope>
    <source>
        <strain evidence="1">JCM 5069</strain>
    </source>
</reference>
<gene>
    <name evidence="1" type="ORF">GCM10018793_43350</name>
</gene>
<name>A0A919GFC2_9ACTN</name>
<protein>
    <submittedName>
        <fullName evidence="1">Uncharacterized protein</fullName>
    </submittedName>
</protein>
<dbReference type="Proteomes" id="UP000603708">
    <property type="component" value="Unassembled WGS sequence"/>
</dbReference>
<dbReference type="EMBL" id="BNCD01000013">
    <property type="protein sequence ID" value="GHH82815.1"/>
    <property type="molecule type" value="Genomic_DNA"/>
</dbReference>
<proteinExistence type="predicted"/>
<organism evidence="1 2">
    <name type="scientific">Streptomyces sulfonofaciens</name>
    <dbReference type="NCBI Taxonomy" id="68272"/>
    <lineage>
        <taxon>Bacteria</taxon>
        <taxon>Bacillati</taxon>
        <taxon>Actinomycetota</taxon>
        <taxon>Actinomycetes</taxon>
        <taxon>Kitasatosporales</taxon>
        <taxon>Streptomycetaceae</taxon>
        <taxon>Streptomyces</taxon>
    </lineage>
</organism>
<evidence type="ECO:0000313" key="2">
    <source>
        <dbReference type="Proteomes" id="UP000603708"/>
    </source>
</evidence>
<keyword evidence="2" id="KW-1185">Reference proteome</keyword>
<accession>A0A919GFC2</accession>
<evidence type="ECO:0000313" key="1">
    <source>
        <dbReference type="EMBL" id="GHH82815.1"/>
    </source>
</evidence>
<comment type="caution">
    <text evidence="1">The sequence shown here is derived from an EMBL/GenBank/DDBJ whole genome shotgun (WGS) entry which is preliminary data.</text>
</comment>
<sequence>MYAVAREQLDSGAQDPLPRPAPASACTGRRLARLHTGSIAIGLLSREASATFKYNDRFTSWGLHALPARRRPARRIAWRHSIRVAVGPPAGGWNKAGGGWCGAGRVPSAASPMPWPRGRPCPVALASLSA</sequence>
<dbReference type="AlphaFoldDB" id="A0A919GFC2"/>
<reference evidence="1" key="2">
    <citation type="submission" date="2020-09" db="EMBL/GenBank/DDBJ databases">
        <authorList>
            <person name="Sun Q."/>
            <person name="Ohkuma M."/>
        </authorList>
    </citation>
    <scope>NUCLEOTIDE SEQUENCE</scope>
    <source>
        <strain evidence="1">JCM 5069</strain>
    </source>
</reference>